<dbReference type="PRINTS" id="PR00032">
    <property type="entry name" value="HTHARAC"/>
</dbReference>
<keyword evidence="2" id="KW-0238">DNA-binding</keyword>
<dbReference type="Proteomes" id="UP000067711">
    <property type="component" value="Chromosome 1"/>
</dbReference>
<feature type="domain" description="HTH araC/xylS-type" evidence="4">
    <location>
        <begin position="122"/>
        <end position="220"/>
    </location>
</feature>
<evidence type="ECO:0000256" key="3">
    <source>
        <dbReference type="ARBA" id="ARBA00023163"/>
    </source>
</evidence>
<dbReference type="EMBL" id="CP013389">
    <property type="protein sequence ID" value="AOJ09969.1"/>
    <property type="molecule type" value="Genomic_DNA"/>
</dbReference>
<evidence type="ECO:0000259" key="4">
    <source>
        <dbReference type="PROSITE" id="PS01124"/>
    </source>
</evidence>
<dbReference type="PANTHER" id="PTHR46796">
    <property type="entry name" value="HTH-TYPE TRANSCRIPTIONAL ACTIVATOR RHAS-RELATED"/>
    <property type="match status" value="1"/>
</dbReference>
<dbReference type="SMART" id="SM00342">
    <property type="entry name" value="HTH_ARAC"/>
    <property type="match status" value="1"/>
</dbReference>
<protein>
    <submittedName>
        <fullName evidence="5">AraC family transcriptional regulator</fullName>
    </submittedName>
</protein>
<accession>A0A1B4G226</accession>
<dbReference type="InterPro" id="IPR020449">
    <property type="entry name" value="Tscrpt_reg_AraC-type_HTH"/>
</dbReference>
<dbReference type="InterPro" id="IPR018062">
    <property type="entry name" value="HTH_AraC-typ_CS"/>
</dbReference>
<dbReference type="RefSeq" id="WP_066494821.1">
    <property type="nucleotide sequence ID" value="NZ_CP013389.1"/>
</dbReference>
<reference evidence="5 6" key="1">
    <citation type="submission" date="2015-12" db="EMBL/GenBank/DDBJ databases">
        <title>Diversity of Burkholderia near neighbor genomes.</title>
        <authorList>
            <person name="Sahl J."/>
            <person name="Wagner D."/>
            <person name="Keim P."/>
        </authorList>
    </citation>
    <scope>NUCLEOTIDE SEQUENCE [LARGE SCALE GENOMIC DNA]</scope>
    <source>
        <strain evidence="5 6">BDU8</strain>
    </source>
</reference>
<proteinExistence type="predicted"/>
<evidence type="ECO:0000313" key="5">
    <source>
        <dbReference type="EMBL" id="AOJ09969.1"/>
    </source>
</evidence>
<evidence type="ECO:0000256" key="2">
    <source>
        <dbReference type="ARBA" id="ARBA00023125"/>
    </source>
</evidence>
<dbReference type="GO" id="GO:0043565">
    <property type="term" value="F:sequence-specific DNA binding"/>
    <property type="evidence" value="ECO:0007669"/>
    <property type="project" value="InterPro"/>
</dbReference>
<dbReference type="Pfam" id="PF12833">
    <property type="entry name" value="HTH_18"/>
    <property type="match status" value="1"/>
</dbReference>
<dbReference type="InterPro" id="IPR050204">
    <property type="entry name" value="AraC_XylS_family_regulators"/>
</dbReference>
<dbReference type="SUPFAM" id="SSF46689">
    <property type="entry name" value="Homeodomain-like"/>
    <property type="match status" value="1"/>
</dbReference>
<sequence length="221" mass="24522">MTEIAKLDASFGATSHAVSIDKNRSALVIGAGQFRIVSHEGAWRFHEVPLFEAAKLLAFLESCAKPNGAGREYRASASEGAVIDAPGDLSIWKFDRWLIARVMGAPDDADPLLAFLRAQESYGLVRFLLRERASPQPVATLAARYGVSEPHFRRLCRQALGRGLKRELRQWRAAQAVLEVVESRDSMTEVAMSNGFASSSHFSREIKDLFGISPCQFRRRT</sequence>
<dbReference type="PROSITE" id="PS01124">
    <property type="entry name" value="HTH_ARAC_FAMILY_2"/>
    <property type="match status" value="1"/>
</dbReference>
<dbReference type="AlphaFoldDB" id="A0A1B4G226"/>
<dbReference type="InterPro" id="IPR018060">
    <property type="entry name" value="HTH_AraC"/>
</dbReference>
<dbReference type="PROSITE" id="PS00041">
    <property type="entry name" value="HTH_ARAC_FAMILY_1"/>
    <property type="match status" value="1"/>
</dbReference>
<evidence type="ECO:0000313" key="6">
    <source>
        <dbReference type="Proteomes" id="UP000067711"/>
    </source>
</evidence>
<keyword evidence="3" id="KW-0804">Transcription</keyword>
<name>A0A1B4G226_9BURK</name>
<dbReference type="GO" id="GO:0003700">
    <property type="term" value="F:DNA-binding transcription factor activity"/>
    <property type="evidence" value="ECO:0007669"/>
    <property type="project" value="InterPro"/>
</dbReference>
<dbReference type="InterPro" id="IPR009057">
    <property type="entry name" value="Homeodomain-like_sf"/>
</dbReference>
<dbReference type="Gene3D" id="1.10.10.60">
    <property type="entry name" value="Homeodomain-like"/>
    <property type="match status" value="1"/>
</dbReference>
<organism evidence="5 6">
    <name type="scientific">Burkholderia mayonis</name>
    <dbReference type="NCBI Taxonomy" id="1385591"/>
    <lineage>
        <taxon>Bacteria</taxon>
        <taxon>Pseudomonadati</taxon>
        <taxon>Pseudomonadota</taxon>
        <taxon>Betaproteobacteria</taxon>
        <taxon>Burkholderiales</taxon>
        <taxon>Burkholderiaceae</taxon>
        <taxon>Burkholderia</taxon>
        <taxon>pseudomallei group</taxon>
    </lineage>
</organism>
<gene>
    <name evidence="5" type="ORF">WS71_22145</name>
</gene>
<evidence type="ECO:0000256" key="1">
    <source>
        <dbReference type="ARBA" id="ARBA00023015"/>
    </source>
</evidence>
<keyword evidence="1" id="KW-0805">Transcription regulation</keyword>